<protein>
    <submittedName>
        <fullName evidence="1">Uncharacterized protein</fullName>
    </submittedName>
</protein>
<dbReference type="EMBL" id="SNRW01023410">
    <property type="protein sequence ID" value="KAA6363028.1"/>
    <property type="molecule type" value="Genomic_DNA"/>
</dbReference>
<dbReference type="AlphaFoldDB" id="A0A5J4TY38"/>
<sequence length="256" mass="28779">YAKLKDPIKDKITVTNMWPYQKIWIASQTDGDGALIGVGSNLSYEYAEKALKQFETLGYLPENELERIEQSSTPYRRPPYSFVGDGFLAVGDSACVTTPWGGEGVPYAWLLCQIASEEFGKAMKEPGILKKESVWNVNLRYQELQGALFAKNLALLPGALSCKPEENDYEFKKSIIVQDESEQGQGWILINAYLIGEKIFKHYMNYPKDPTGMKDWIEQADALWKKTVSMATLAEEDLALIDTKIKAVDNSAQIDN</sequence>
<dbReference type="Gene3D" id="3.50.50.60">
    <property type="entry name" value="FAD/NAD(P)-binding domain"/>
    <property type="match status" value="1"/>
</dbReference>
<evidence type="ECO:0000313" key="2">
    <source>
        <dbReference type="Proteomes" id="UP000324800"/>
    </source>
</evidence>
<dbReference type="InterPro" id="IPR036188">
    <property type="entry name" value="FAD/NAD-bd_sf"/>
</dbReference>
<comment type="caution">
    <text evidence="1">The sequence shown here is derived from an EMBL/GenBank/DDBJ whole genome shotgun (WGS) entry which is preliminary data.</text>
</comment>
<name>A0A5J4TY38_9EUKA</name>
<feature type="non-terminal residue" evidence="1">
    <location>
        <position position="1"/>
    </location>
</feature>
<dbReference type="SUPFAM" id="SSF51905">
    <property type="entry name" value="FAD/NAD(P)-binding domain"/>
    <property type="match status" value="1"/>
</dbReference>
<evidence type="ECO:0000313" key="1">
    <source>
        <dbReference type="EMBL" id="KAA6363028.1"/>
    </source>
</evidence>
<gene>
    <name evidence="1" type="ORF">EZS28_041445</name>
</gene>
<accession>A0A5J4TY38</accession>
<reference evidence="1 2" key="1">
    <citation type="submission" date="2019-03" db="EMBL/GenBank/DDBJ databases">
        <title>Single cell metagenomics reveals metabolic interactions within the superorganism composed of flagellate Streblomastix strix and complex community of Bacteroidetes bacteria on its surface.</title>
        <authorList>
            <person name="Treitli S.C."/>
            <person name="Kolisko M."/>
            <person name="Husnik F."/>
            <person name="Keeling P."/>
            <person name="Hampl V."/>
        </authorList>
    </citation>
    <scope>NUCLEOTIDE SEQUENCE [LARGE SCALE GENOMIC DNA]</scope>
    <source>
        <strain evidence="1">ST1C</strain>
    </source>
</reference>
<organism evidence="1 2">
    <name type="scientific">Streblomastix strix</name>
    <dbReference type="NCBI Taxonomy" id="222440"/>
    <lineage>
        <taxon>Eukaryota</taxon>
        <taxon>Metamonada</taxon>
        <taxon>Preaxostyla</taxon>
        <taxon>Oxymonadida</taxon>
        <taxon>Streblomastigidae</taxon>
        <taxon>Streblomastix</taxon>
    </lineage>
</organism>
<dbReference type="Proteomes" id="UP000324800">
    <property type="component" value="Unassembled WGS sequence"/>
</dbReference>
<proteinExistence type="predicted"/>